<dbReference type="AlphaFoldDB" id="A0A9P5ZNH5"/>
<keyword evidence="3" id="KW-1185">Reference proteome</keyword>
<feature type="compositionally biased region" description="Polar residues" evidence="1">
    <location>
        <begin position="54"/>
        <end position="81"/>
    </location>
</feature>
<gene>
    <name evidence="2" type="ORF">BDN71DRAFT_1434563</name>
</gene>
<evidence type="ECO:0000256" key="1">
    <source>
        <dbReference type="SAM" id="MobiDB-lite"/>
    </source>
</evidence>
<reference evidence="2" key="1">
    <citation type="submission" date="2020-11" db="EMBL/GenBank/DDBJ databases">
        <authorList>
            <consortium name="DOE Joint Genome Institute"/>
            <person name="Ahrendt S."/>
            <person name="Riley R."/>
            <person name="Andreopoulos W."/>
            <person name="Labutti K."/>
            <person name="Pangilinan J."/>
            <person name="Ruiz-Duenas F.J."/>
            <person name="Barrasa J.M."/>
            <person name="Sanchez-Garcia M."/>
            <person name="Camarero S."/>
            <person name="Miyauchi S."/>
            <person name="Serrano A."/>
            <person name="Linde D."/>
            <person name="Babiker R."/>
            <person name="Drula E."/>
            <person name="Ayuso-Fernandez I."/>
            <person name="Pacheco R."/>
            <person name="Padilla G."/>
            <person name="Ferreira P."/>
            <person name="Barriuso J."/>
            <person name="Kellner H."/>
            <person name="Castanera R."/>
            <person name="Alfaro M."/>
            <person name="Ramirez L."/>
            <person name="Pisabarro A.G."/>
            <person name="Kuo A."/>
            <person name="Tritt A."/>
            <person name="Lipzen A."/>
            <person name="He G."/>
            <person name="Yan M."/>
            <person name="Ng V."/>
            <person name="Cullen D."/>
            <person name="Martin F."/>
            <person name="Rosso M.-N."/>
            <person name="Henrissat B."/>
            <person name="Hibbett D."/>
            <person name="Martinez A.T."/>
            <person name="Grigoriev I.V."/>
        </authorList>
    </citation>
    <scope>NUCLEOTIDE SEQUENCE</scope>
    <source>
        <strain evidence="2">ATCC 90797</strain>
    </source>
</reference>
<dbReference type="OrthoDB" id="2755229at2759"/>
<feature type="region of interest" description="Disordered" evidence="1">
    <location>
        <begin position="33"/>
        <end position="91"/>
    </location>
</feature>
<dbReference type="Proteomes" id="UP000807025">
    <property type="component" value="Unassembled WGS sequence"/>
</dbReference>
<evidence type="ECO:0000313" key="2">
    <source>
        <dbReference type="EMBL" id="KAF9490622.1"/>
    </source>
</evidence>
<protein>
    <submittedName>
        <fullName evidence="2">Uncharacterized protein</fullName>
    </submittedName>
</protein>
<dbReference type="EMBL" id="MU154637">
    <property type="protein sequence ID" value="KAF9490622.1"/>
    <property type="molecule type" value="Genomic_DNA"/>
</dbReference>
<comment type="caution">
    <text evidence="2">The sequence shown here is derived from an EMBL/GenBank/DDBJ whole genome shotgun (WGS) entry which is preliminary data.</text>
</comment>
<proteinExistence type="predicted"/>
<organism evidence="2 3">
    <name type="scientific">Pleurotus eryngii</name>
    <name type="common">Boletus of the steppes</name>
    <dbReference type="NCBI Taxonomy" id="5323"/>
    <lineage>
        <taxon>Eukaryota</taxon>
        <taxon>Fungi</taxon>
        <taxon>Dikarya</taxon>
        <taxon>Basidiomycota</taxon>
        <taxon>Agaricomycotina</taxon>
        <taxon>Agaricomycetes</taxon>
        <taxon>Agaricomycetidae</taxon>
        <taxon>Agaricales</taxon>
        <taxon>Pleurotineae</taxon>
        <taxon>Pleurotaceae</taxon>
        <taxon>Pleurotus</taxon>
    </lineage>
</organism>
<accession>A0A9P5ZNH5</accession>
<evidence type="ECO:0000313" key="3">
    <source>
        <dbReference type="Proteomes" id="UP000807025"/>
    </source>
</evidence>
<sequence>MTTGPNLAGSMGATMLDPTPNTAAAAANAIKRKHPNILKGEDGELNDEEGVHNGDNQSDAHAANPANNPSLAHQSAQTATHPVNGYQPDNPHTQMTCRGLSPLEPTQSHIAYTKATYLRVVKSLDSLLTEIMEATADTIRANSDKYIALLMYGGGNKVKEENPNLTNNIENFLLGLTITGNERIHVVDPPKKKHGQEGRIEGRKIAFSAHLFDTNVRPWFIMDIVGQAVCDDPEAIREGLMTITPALAKDTNFRNHVNACLAKVENPRSIDEHVQDTLKSFEMYSMRITNREKKETTVWQLFTNPIANNGLEFKEWLRIIMF</sequence>
<name>A0A9P5ZNH5_PLEER</name>